<organism evidence="3 4">
    <name type="scientific">Geodia barretti</name>
    <name type="common">Barrett's horny sponge</name>
    <dbReference type="NCBI Taxonomy" id="519541"/>
    <lineage>
        <taxon>Eukaryota</taxon>
        <taxon>Metazoa</taxon>
        <taxon>Porifera</taxon>
        <taxon>Demospongiae</taxon>
        <taxon>Heteroscleromorpha</taxon>
        <taxon>Tetractinellida</taxon>
        <taxon>Astrophorina</taxon>
        <taxon>Geodiidae</taxon>
        <taxon>Geodia</taxon>
    </lineage>
</organism>
<feature type="region of interest" description="Disordered" evidence="1">
    <location>
        <begin position="221"/>
        <end position="255"/>
    </location>
</feature>
<sequence length="279" mass="29722">MQKLLGQFNISVQAEMGYSVQDNLLRVLLCCCLRLLRPSLGMPTVQTLGEITMRRINWTREGVSGYTPSEPLYVVLHDILKFQCEEQSSDFVYLLRGDAYKNVSGACSSSGIVEESTLSSLCRPPPIADCRQTQPEKTVDGANETAHSCYVASFIPGMSYYLASFPSSGDTSRCLFALPLKVCPLYDSDCPPSGTPSTPSPSPSITTFISSTLPPTTGLSPGSGSGFLSSAPAPTTSSLPTPSLVPTPTTTTDSASGVHSMLTIAVCFFSLLLVSLFSQ</sequence>
<reference evidence="3" key="1">
    <citation type="submission" date="2023-03" db="EMBL/GenBank/DDBJ databases">
        <authorList>
            <person name="Steffen K."/>
            <person name="Cardenas P."/>
        </authorList>
    </citation>
    <scope>NUCLEOTIDE SEQUENCE</scope>
</reference>
<keyword evidence="2" id="KW-1133">Transmembrane helix</keyword>
<evidence type="ECO:0000313" key="3">
    <source>
        <dbReference type="EMBL" id="CAI8042638.1"/>
    </source>
</evidence>
<keyword evidence="2" id="KW-0812">Transmembrane</keyword>
<feature type="transmembrane region" description="Helical" evidence="2">
    <location>
        <begin position="257"/>
        <end position="277"/>
    </location>
</feature>
<dbReference type="Proteomes" id="UP001174909">
    <property type="component" value="Unassembled WGS sequence"/>
</dbReference>
<evidence type="ECO:0000256" key="1">
    <source>
        <dbReference type="SAM" id="MobiDB-lite"/>
    </source>
</evidence>
<proteinExistence type="predicted"/>
<gene>
    <name evidence="3" type="ORF">GBAR_LOCUS23641</name>
</gene>
<evidence type="ECO:0000313" key="4">
    <source>
        <dbReference type="Proteomes" id="UP001174909"/>
    </source>
</evidence>
<evidence type="ECO:0000256" key="2">
    <source>
        <dbReference type="SAM" id="Phobius"/>
    </source>
</evidence>
<name>A0AA35X285_GEOBA</name>
<dbReference type="AlphaFoldDB" id="A0AA35X285"/>
<accession>A0AA35X285</accession>
<keyword evidence="2" id="KW-0472">Membrane</keyword>
<comment type="caution">
    <text evidence="3">The sequence shown here is derived from an EMBL/GenBank/DDBJ whole genome shotgun (WGS) entry which is preliminary data.</text>
</comment>
<protein>
    <submittedName>
        <fullName evidence="3">Uncharacterized protein</fullName>
    </submittedName>
</protein>
<dbReference type="EMBL" id="CASHTH010003277">
    <property type="protein sequence ID" value="CAI8042638.1"/>
    <property type="molecule type" value="Genomic_DNA"/>
</dbReference>
<keyword evidence="4" id="KW-1185">Reference proteome</keyword>